<keyword evidence="2" id="KW-1185">Reference proteome</keyword>
<dbReference type="RefSeq" id="WP_150450523.1">
    <property type="nucleotide sequence ID" value="NZ_VYSA01000006.1"/>
</dbReference>
<protein>
    <submittedName>
        <fullName evidence="1">Uncharacterized protein</fullName>
    </submittedName>
</protein>
<accession>A0A5J5IWI1</accession>
<name>A0A5J5IWI1_9MICO</name>
<organism evidence="1 2">
    <name type="scientific">Microbacterium rhizomatis</name>
    <dbReference type="NCBI Taxonomy" id="1631477"/>
    <lineage>
        <taxon>Bacteria</taxon>
        <taxon>Bacillati</taxon>
        <taxon>Actinomycetota</taxon>
        <taxon>Actinomycetes</taxon>
        <taxon>Micrococcales</taxon>
        <taxon>Microbacteriaceae</taxon>
        <taxon>Microbacterium</taxon>
    </lineage>
</organism>
<reference evidence="2" key="1">
    <citation type="submission" date="2019-09" db="EMBL/GenBank/DDBJ databases">
        <title>Mumia zhuanghuii sp. nov. isolated from the intestinal contents of plateau pika (Ochotona curzoniae) in the Qinghai-Tibet plateau of China.</title>
        <authorList>
            <person name="Tian Z."/>
        </authorList>
    </citation>
    <scope>NUCLEOTIDE SEQUENCE [LARGE SCALE GENOMIC DNA]</scope>
    <source>
        <strain evidence="2">JCM 30598</strain>
    </source>
</reference>
<dbReference type="AlphaFoldDB" id="A0A5J5IWI1"/>
<evidence type="ECO:0000313" key="1">
    <source>
        <dbReference type="EMBL" id="KAA9105064.1"/>
    </source>
</evidence>
<gene>
    <name evidence="1" type="ORF">F6B43_18640</name>
</gene>
<dbReference type="OrthoDB" id="4932961at2"/>
<comment type="caution">
    <text evidence="1">The sequence shown here is derived from an EMBL/GenBank/DDBJ whole genome shotgun (WGS) entry which is preliminary data.</text>
</comment>
<evidence type="ECO:0000313" key="2">
    <source>
        <dbReference type="Proteomes" id="UP000325827"/>
    </source>
</evidence>
<sequence length="266" mass="27223">MTAVSVWIDSARGHEYDVAVAELPVRARRASVIAGAIAVVDGLDGVRAAVDADASAIVLAEVGMVGDSAWAALGPIGALPPVIVDRRLLRADAAGLVRGEPGAGAPRFVTVELIAPRDRRDEAIADAVGWARELAGSAFAPVAVSGTPGRSMALLIGPDAGSAFALTVSQAAARARGVQLRATAVAEERREVTIDEDAGILRISRAGAEGESLAGARRETRARLALRRAIDALAEASSPTDLADLTGDRATARTIIAETGAERSEA</sequence>
<dbReference type="Proteomes" id="UP000325827">
    <property type="component" value="Unassembled WGS sequence"/>
</dbReference>
<dbReference type="EMBL" id="VYSA01000006">
    <property type="protein sequence ID" value="KAA9105064.1"/>
    <property type="molecule type" value="Genomic_DNA"/>
</dbReference>
<proteinExistence type="predicted"/>